<evidence type="ECO:0000256" key="1">
    <source>
        <dbReference type="SAM" id="MobiDB-lite"/>
    </source>
</evidence>
<sequence>MERRGLLHPQKWWGDCRPYSHISAPSRSPSPPQVLGLHYFYAITELGGAGKGPVEPSPLPGSPDPAPGSWGGRGDNSCPPLRPRDGYGGAGEVPWTIQGARGWGGDGPSPPLPHFQCCLDLCLGRGSEGAQAPALRRLRAMRLIPDLVYFCKTWTSSSHPTPPPRIREGIKWEGRQSSKQSSSLLPLSSCQCHFVRGGARGSPPPACFRLKHLPREWGEPDCGQPP</sequence>
<evidence type="ECO:0000313" key="3">
    <source>
        <dbReference type="Proteomes" id="UP000664940"/>
    </source>
</evidence>
<feature type="compositionally biased region" description="Pro residues" evidence="1">
    <location>
        <begin position="55"/>
        <end position="66"/>
    </location>
</feature>
<dbReference type="EMBL" id="JABVXQ010000014">
    <property type="protein sequence ID" value="KAF6078054.1"/>
    <property type="molecule type" value="Genomic_DNA"/>
</dbReference>
<dbReference type="AlphaFoldDB" id="A0A833YLZ1"/>
<dbReference type="Proteomes" id="UP000664940">
    <property type="component" value="Unassembled WGS sequence"/>
</dbReference>
<evidence type="ECO:0000313" key="2">
    <source>
        <dbReference type="EMBL" id="KAF6078054.1"/>
    </source>
</evidence>
<gene>
    <name evidence="2" type="ORF">HJG60_008988</name>
</gene>
<protein>
    <submittedName>
        <fullName evidence="2">Uncharacterized protein</fullName>
    </submittedName>
</protein>
<comment type="caution">
    <text evidence="2">The sequence shown here is derived from an EMBL/GenBank/DDBJ whole genome shotgun (WGS) entry which is preliminary data.</text>
</comment>
<proteinExistence type="predicted"/>
<organism evidence="2 3">
    <name type="scientific">Phyllostomus discolor</name>
    <name type="common">pale spear-nosed bat</name>
    <dbReference type="NCBI Taxonomy" id="89673"/>
    <lineage>
        <taxon>Eukaryota</taxon>
        <taxon>Metazoa</taxon>
        <taxon>Chordata</taxon>
        <taxon>Craniata</taxon>
        <taxon>Vertebrata</taxon>
        <taxon>Euteleostomi</taxon>
        <taxon>Mammalia</taxon>
        <taxon>Eutheria</taxon>
        <taxon>Laurasiatheria</taxon>
        <taxon>Chiroptera</taxon>
        <taxon>Yangochiroptera</taxon>
        <taxon>Phyllostomidae</taxon>
        <taxon>Phyllostominae</taxon>
        <taxon>Phyllostomus</taxon>
    </lineage>
</organism>
<feature type="region of interest" description="Disordered" evidence="1">
    <location>
        <begin position="51"/>
        <end position="91"/>
    </location>
</feature>
<accession>A0A833YLZ1</accession>
<name>A0A833YLZ1_9CHIR</name>
<reference evidence="2 3" key="1">
    <citation type="journal article" date="2020" name="Nature">
        <title>Six reference-quality genomes reveal evolution of bat adaptations.</title>
        <authorList>
            <person name="Jebb D."/>
            <person name="Huang Z."/>
            <person name="Pippel M."/>
            <person name="Hughes G.M."/>
            <person name="Lavrichenko K."/>
            <person name="Devanna P."/>
            <person name="Winkler S."/>
            <person name="Jermiin L.S."/>
            <person name="Skirmuntt E.C."/>
            <person name="Katzourakis A."/>
            <person name="Burkitt-Gray L."/>
            <person name="Ray D.A."/>
            <person name="Sullivan K.A.M."/>
            <person name="Roscito J.G."/>
            <person name="Kirilenko B.M."/>
            <person name="Davalos L.M."/>
            <person name="Corthals A.P."/>
            <person name="Power M.L."/>
            <person name="Jones G."/>
            <person name="Ransome R.D."/>
            <person name="Dechmann D.K.N."/>
            <person name="Locatelli A.G."/>
            <person name="Puechmaille S.J."/>
            <person name="Fedrigo O."/>
            <person name="Jarvis E.D."/>
            <person name="Hiller M."/>
            <person name="Vernes S.C."/>
            <person name="Myers E.W."/>
            <person name="Teeling E.C."/>
        </authorList>
    </citation>
    <scope>NUCLEOTIDE SEQUENCE [LARGE SCALE GENOMIC DNA]</scope>
    <source>
        <strain evidence="2">Bat1K_MPI-CBG_1</strain>
    </source>
</reference>